<feature type="domain" description="Peptidase S33 tripeptidyl aminopeptidase-like C-terminal" evidence="1">
    <location>
        <begin position="188"/>
        <end position="278"/>
    </location>
</feature>
<proteinExistence type="predicted"/>
<dbReference type="InterPro" id="IPR013595">
    <property type="entry name" value="Pept_S33_TAP-like_C"/>
</dbReference>
<accession>A0ABU6A848</accession>
<dbReference type="GO" id="GO:0016787">
    <property type="term" value="F:hydrolase activity"/>
    <property type="evidence" value="ECO:0007669"/>
    <property type="project" value="UniProtKB-KW"/>
</dbReference>
<evidence type="ECO:0000313" key="2">
    <source>
        <dbReference type="EMBL" id="MEB3367685.1"/>
    </source>
</evidence>
<reference evidence="2 3" key="1">
    <citation type="submission" date="2023-10" db="EMBL/GenBank/DDBJ databases">
        <title>Saccharopolyspora sp. nov., isolated from mangrove soil.</title>
        <authorList>
            <person name="Lu Y."/>
            <person name="Liu W."/>
        </authorList>
    </citation>
    <scope>NUCLEOTIDE SEQUENCE [LARGE SCALE GENOMIC DNA]</scope>
    <source>
        <strain evidence="2 3">S2-29</strain>
    </source>
</reference>
<name>A0ABU6A848_9PSEU</name>
<dbReference type="Proteomes" id="UP001327093">
    <property type="component" value="Unassembled WGS sequence"/>
</dbReference>
<comment type="caution">
    <text evidence="2">The sequence shown here is derived from an EMBL/GenBank/DDBJ whole genome shotgun (WGS) entry which is preliminary data.</text>
</comment>
<sequence length="284" mass="30841">MAADSPSPSCASSYGIYLGAAYAAQLPDRVGRMVLDSVVSPDRWHDFDVRQAFGVLDQRDVLFEWIAAHPEFGLGDTKQQVGERYSAARAGLTGEFGPAEFDNLVYETLSRTERWEPFARDLAARLHHGTPLSPALPEPDPESRNYEAALRTVKCADSRRPTESEVIGSTRALRAADPEPVLTGLEAATCAYWPKPGETARFGHPAMPPVLLTQAVHDPTTPLDGARRMQARLPGARMVTLHDSYSHGAFASQRNACVDDAAAEYLLTGSLPTRDVDCRGPGLP</sequence>
<keyword evidence="3" id="KW-1185">Reference proteome</keyword>
<evidence type="ECO:0000259" key="1">
    <source>
        <dbReference type="Pfam" id="PF08386"/>
    </source>
</evidence>
<keyword evidence="2" id="KW-0378">Hydrolase</keyword>
<gene>
    <name evidence="2" type="ORF">R4I43_09710</name>
</gene>
<evidence type="ECO:0000313" key="3">
    <source>
        <dbReference type="Proteomes" id="UP001327093"/>
    </source>
</evidence>
<organism evidence="2 3">
    <name type="scientific">Saccharopolyspora mangrovi</name>
    <dbReference type="NCBI Taxonomy" id="3082379"/>
    <lineage>
        <taxon>Bacteria</taxon>
        <taxon>Bacillati</taxon>
        <taxon>Actinomycetota</taxon>
        <taxon>Actinomycetes</taxon>
        <taxon>Pseudonocardiales</taxon>
        <taxon>Pseudonocardiaceae</taxon>
        <taxon>Saccharopolyspora</taxon>
    </lineage>
</organism>
<dbReference type="Gene3D" id="3.40.50.1820">
    <property type="entry name" value="alpha/beta hydrolase"/>
    <property type="match status" value="1"/>
</dbReference>
<protein>
    <submittedName>
        <fullName evidence="2">Alpha/beta hydrolase</fullName>
    </submittedName>
</protein>
<dbReference type="EMBL" id="JAWLNX010000005">
    <property type="protein sequence ID" value="MEB3367685.1"/>
    <property type="molecule type" value="Genomic_DNA"/>
</dbReference>
<dbReference type="SUPFAM" id="SSF53474">
    <property type="entry name" value="alpha/beta-Hydrolases"/>
    <property type="match status" value="1"/>
</dbReference>
<dbReference type="Pfam" id="PF08386">
    <property type="entry name" value="Abhydrolase_4"/>
    <property type="match status" value="1"/>
</dbReference>
<dbReference type="InterPro" id="IPR029058">
    <property type="entry name" value="AB_hydrolase_fold"/>
</dbReference>